<dbReference type="EMBL" id="WUBI01000005">
    <property type="protein sequence ID" value="MWV46813.1"/>
    <property type="molecule type" value="Genomic_DNA"/>
</dbReference>
<evidence type="ECO:0000256" key="1">
    <source>
        <dbReference type="SAM" id="MobiDB-lite"/>
    </source>
</evidence>
<name>A0A7X3INJ3_9BACL</name>
<feature type="region of interest" description="Disordered" evidence="1">
    <location>
        <begin position="1"/>
        <end position="31"/>
    </location>
</feature>
<protein>
    <recommendedName>
        <fullName evidence="5">YxlC family protein</fullName>
    </recommendedName>
</protein>
<feature type="transmembrane region" description="Helical" evidence="2">
    <location>
        <begin position="103"/>
        <end position="125"/>
    </location>
</feature>
<organism evidence="3 4">
    <name type="scientific">Paenibacillus dendrobii</name>
    <dbReference type="NCBI Taxonomy" id="2691084"/>
    <lineage>
        <taxon>Bacteria</taxon>
        <taxon>Bacillati</taxon>
        <taxon>Bacillota</taxon>
        <taxon>Bacilli</taxon>
        <taxon>Bacillales</taxon>
        <taxon>Paenibacillaceae</taxon>
        <taxon>Paenibacillus</taxon>
    </lineage>
</organism>
<keyword evidence="2" id="KW-0812">Transmembrane</keyword>
<dbReference type="Proteomes" id="UP000460318">
    <property type="component" value="Unassembled WGS sequence"/>
</dbReference>
<sequence>MKWNKRKHGSMGPRTPDLPPQGMKLDEESSAEDQDLIAQLLHGFDRMDATIRHPEPPALHDLEQLVAEHRQKLHKRAALEWAMFLIVALFIIGGNMFLAASSFAIFVVIQGVVMVGVIAYALRFIRKSRKKVKSGHA</sequence>
<evidence type="ECO:0000256" key="2">
    <source>
        <dbReference type="SAM" id="Phobius"/>
    </source>
</evidence>
<dbReference type="AlphaFoldDB" id="A0A7X3INJ3"/>
<gene>
    <name evidence="3" type="ORF">GRF59_24700</name>
</gene>
<evidence type="ECO:0000313" key="3">
    <source>
        <dbReference type="EMBL" id="MWV46813.1"/>
    </source>
</evidence>
<reference evidence="3 4" key="1">
    <citation type="submission" date="2019-12" db="EMBL/GenBank/DDBJ databases">
        <title>Paenibacillus sp. nov., an endophytic bacterium isolated from the stem of Dendrobium.</title>
        <authorList>
            <person name="Zhao R."/>
        </authorList>
    </citation>
    <scope>NUCLEOTIDE SEQUENCE [LARGE SCALE GENOMIC DNA]</scope>
    <source>
        <strain evidence="3 4">HJL G12</strain>
    </source>
</reference>
<dbReference type="RefSeq" id="WP_160500412.1">
    <property type="nucleotide sequence ID" value="NZ_WUBI01000005.1"/>
</dbReference>
<keyword evidence="2" id="KW-1133">Transmembrane helix</keyword>
<proteinExistence type="predicted"/>
<keyword evidence="4" id="KW-1185">Reference proteome</keyword>
<comment type="caution">
    <text evidence="3">The sequence shown here is derived from an EMBL/GenBank/DDBJ whole genome shotgun (WGS) entry which is preliminary data.</text>
</comment>
<evidence type="ECO:0000313" key="4">
    <source>
        <dbReference type="Proteomes" id="UP000460318"/>
    </source>
</evidence>
<feature type="transmembrane region" description="Helical" evidence="2">
    <location>
        <begin position="78"/>
        <end position="97"/>
    </location>
</feature>
<keyword evidence="2" id="KW-0472">Membrane</keyword>
<dbReference type="InterPro" id="IPR035238">
    <property type="entry name" value="DUF5345"/>
</dbReference>
<dbReference type="Pfam" id="PF17280">
    <property type="entry name" value="DUF5345"/>
    <property type="match status" value="1"/>
</dbReference>
<accession>A0A7X3INJ3</accession>
<evidence type="ECO:0008006" key="5">
    <source>
        <dbReference type="Google" id="ProtNLM"/>
    </source>
</evidence>